<proteinExistence type="inferred from homology"/>
<dbReference type="InterPro" id="IPR009010">
    <property type="entry name" value="Asp_de-COase-like_dom_sf"/>
</dbReference>
<evidence type="ECO:0000256" key="9">
    <source>
        <dbReference type="ARBA" id="ARBA00023014"/>
    </source>
</evidence>
<dbReference type="PROSITE" id="PS00641">
    <property type="entry name" value="COMPLEX1_75K_1"/>
    <property type="match status" value="1"/>
</dbReference>
<dbReference type="NCBIfam" id="NF005895">
    <property type="entry name" value="PRK07860.1"/>
    <property type="match status" value="1"/>
</dbReference>
<accession>A0A6J7QSW1</accession>
<evidence type="ECO:0000256" key="2">
    <source>
        <dbReference type="ARBA" id="ARBA00005404"/>
    </source>
</evidence>
<feature type="domain" description="4Fe-4S His(Cys)3-ligated-type" evidence="14">
    <location>
        <begin position="95"/>
        <end position="134"/>
    </location>
</feature>
<protein>
    <submittedName>
        <fullName evidence="15">Unannotated protein</fullName>
    </submittedName>
</protein>
<evidence type="ECO:0000313" key="15">
    <source>
        <dbReference type="EMBL" id="CAB5017204.1"/>
    </source>
</evidence>
<dbReference type="InterPro" id="IPR036010">
    <property type="entry name" value="2Fe-2S_ferredoxin-like_sf"/>
</dbReference>
<dbReference type="Gene3D" id="3.10.20.740">
    <property type="match status" value="1"/>
</dbReference>
<keyword evidence="9" id="KW-0411">Iron-sulfur</keyword>
<dbReference type="InterPro" id="IPR000283">
    <property type="entry name" value="NADH_UbQ_OxRdtase_75kDa_su_CS"/>
</dbReference>
<dbReference type="SUPFAM" id="SSF54862">
    <property type="entry name" value="4Fe-4S ferredoxins"/>
    <property type="match status" value="1"/>
</dbReference>
<dbReference type="SUPFAM" id="SSF53706">
    <property type="entry name" value="Formate dehydrogenase/DMSO reductase, domains 1-3"/>
    <property type="match status" value="1"/>
</dbReference>
<comment type="cofactor">
    <cofactor evidence="1">
        <name>[4Fe-4S] cluster</name>
        <dbReference type="ChEBI" id="CHEBI:49883"/>
    </cofactor>
</comment>
<dbReference type="SUPFAM" id="SSF54292">
    <property type="entry name" value="2Fe-2S ferredoxin-like"/>
    <property type="match status" value="1"/>
</dbReference>
<organism evidence="15">
    <name type="scientific">freshwater metagenome</name>
    <dbReference type="NCBI Taxonomy" id="449393"/>
    <lineage>
        <taxon>unclassified sequences</taxon>
        <taxon>metagenomes</taxon>
        <taxon>ecological metagenomes</taxon>
    </lineage>
</organism>
<dbReference type="InterPro" id="IPR006656">
    <property type="entry name" value="Mopterin_OxRdtase"/>
</dbReference>
<name>A0A6J7QSW1_9ZZZZ</name>
<dbReference type="GO" id="GO:0042773">
    <property type="term" value="P:ATP synthesis coupled electron transport"/>
    <property type="evidence" value="ECO:0007669"/>
    <property type="project" value="InterPro"/>
</dbReference>
<evidence type="ECO:0000259" key="14">
    <source>
        <dbReference type="PROSITE" id="PS51839"/>
    </source>
</evidence>
<dbReference type="Gene3D" id="3.30.70.20">
    <property type="match status" value="1"/>
</dbReference>
<dbReference type="PROSITE" id="PS00642">
    <property type="entry name" value="COMPLEX1_75K_2"/>
    <property type="match status" value="1"/>
</dbReference>
<dbReference type="Gene3D" id="2.20.25.90">
    <property type="entry name" value="ADC-like domains"/>
    <property type="match status" value="1"/>
</dbReference>
<evidence type="ECO:0000259" key="13">
    <source>
        <dbReference type="PROSITE" id="PS51669"/>
    </source>
</evidence>
<keyword evidence="4" id="KW-0001">2Fe-2S</keyword>
<dbReference type="PROSITE" id="PS51085">
    <property type="entry name" value="2FE2S_FER_2"/>
    <property type="match status" value="1"/>
</dbReference>
<dbReference type="PANTHER" id="PTHR43105:SF12">
    <property type="entry name" value="NADH-QUINONE OXIDOREDUCTASE SUBUNIT G"/>
    <property type="match status" value="1"/>
</dbReference>
<evidence type="ECO:0000256" key="10">
    <source>
        <dbReference type="ARBA" id="ARBA00023027"/>
    </source>
</evidence>
<feature type="domain" description="4Fe-4S Mo/W bis-MGD-type" evidence="13">
    <location>
        <begin position="233"/>
        <end position="289"/>
    </location>
</feature>
<evidence type="ECO:0000256" key="6">
    <source>
        <dbReference type="ARBA" id="ARBA00022723"/>
    </source>
</evidence>
<keyword evidence="8" id="KW-0408">Iron</keyword>
<dbReference type="Gene3D" id="3.40.50.740">
    <property type="match status" value="2"/>
</dbReference>
<dbReference type="InterPro" id="IPR054351">
    <property type="entry name" value="NADH_UbQ_OxRdtase_ferredoxin"/>
</dbReference>
<dbReference type="FunFam" id="3.30.70.20:FF:000016">
    <property type="entry name" value="NADH-quinone oxidoreductase"/>
    <property type="match status" value="1"/>
</dbReference>
<dbReference type="GO" id="GO:0048038">
    <property type="term" value="F:quinone binding"/>
    <property type="evidence" value="ECO:0007669"/>
    <property type="project" value="UniProtKB-KW"/>
</dbReference>
<evidence type="ECO:0000256" key="5">
    <source>
        <dbReference type="ARBA" id="ARBA00022719"/>
    </source>
</evidence>
<dbReference type="GO" id="GO:0008137">
    <property type="term" value="F:NADH dehydrogenase (ubiquinone) activity"/>
    <property type="evidence" value="ECO:0007669"/>
    <property type="project" value="InterPro"/>
</dbReference>
<evidence type="ECO:0000256" key="11">
    <source>
        <dbReference type="ARBA" id="ARBA00034078"/>
    </source>
</evidence>
<dbReference type="SUPFAM" id="SSF50692">
    <property type="entry name" value="ADC-like"/>
    <property type="match status" value="1"/>
</dbReference>
<dbReference type="CDD" id="cd00207">
    <property type="entry name" value="fer2"/>
    <property type="match status" value="1"/>
</dbReference>
<comment type="cofactor">
    <cofactor evidence="11">
        <name>[2Fe-2S] cluster</name>
        <dbReference type="ChEBI" id="CHEBI:190135"/>
    </cofactor>
</comment>
<dbReference type="InterPro" id="IPR001041">
    <property type="entry name" value="2Fe-2S_ferredoxin-type"/>
</dbReference>
<gene>
    <name evidence="15" type="ORF">UFOPK4150_00017</name>
</gene>
<dbReference type="PANTHER" id="PTHR43105">
    <property type="entry name" value="RESPIRATORY NITRATE REDUCTASE"/>
    <property type="match status" value="1"/>
</dbReference>
<evidence type="ECO:0000256" key="4">
    <source>
        <dbReference type="ARBA" id="ARBA00022714"/>
    </source>
</evidence>
<dbReference type="AlphaFoldDB" id="A0A6J7QSW1"/>
<feature type="domain" description="2Fe-2S ferredoxin-type" evidence="12">
    <location>
        <begin position="15"/>
        <end position="93"/>
    </location>
</feature>
<dbReference type="Pfam" id="PF10588">
    <property type="entry name" value="NADH-G_4Fe-4S_3"/>
    <property type="match status" value="1"/>
</dbReference>
<dbReference type="NCBIfam" id="TIGR01973">
    <property type="entry name" value="NuoG"/>
    <property type="match status" value="1"/>
</dbReference>
<dbReference type="PROSITE" id="PS51839">
    <property type="entry name" value="4FE4S_HC3"/>
    <property type="match status" value="1"/>
</dbReference>
<dbReference type="FunFam" id="3.10.20.740:FF:000001">
    <property type="entry name" value="NADH-quinone oxidoreductase subunit G"/>
    <property type="match status" value="1"/>
</dbReference>
<sequence length="827" mass="86401">MTITTPGVSPVTVTSGITLSVDGVDITVPKGTLVIRAAEQLGVEIPRFCDHPLLAPVAACRMCLVEIEGQPKPQPACAVTVAEGMKVRTQVTSELAEQAQQGVMEFLLINHPLDCPVCDKGGECPLQNQALSHGRAESRFTGVKRTFPKPINVSAQILLDRERCVSCARCTRFADEIAGDPFIDLLERGAKQQVGTSSDQPFDSYFSGNTVQICPVGALTSAKYRFRSRPFDLISTPTVCEHCASGCGLRTDVRRSTVLRRLAWDEPAVNEEWNCDKGRFAFGYAAEGRLTHPMVRDESGELVVASWPEAMSIAAAGLRRAGSRTAVLTGGRLTLEDAYSYSKFARSVLGTDDVDFRSRPSSAEEIEFLAALVAGKPVGPTYAELESAPVVVLAGLDAEDESPMVFLRLRKGARLTGVKVFTVAPFASAGVAKVNGRVLTAVPGAEAAVLDSLADEVSGARDENRLEAARLLREPGAVLLVGERLAQSPGALSAAARVAKATGAALGWVPRRAGERGALDAGAIAGLLPGGRPITSDAARREAAAVWGVDPASLPGSPGRDLGAVVAAVNADTKAIAAAAKPSDVVRSVQALLIGGVEANDLADPAAFVAALDAVPFLVSLEQRHSEVTARADVVLPVAAVAEKAGTFLDWEGRPREFAQVFREALTLSDSRVLAMLAAELDASFGRGDIASVRGELASFGSWHGDRAQAPGHAPPEAPSVGSDEVVLATWRQLLDRGLLQEGDPFLGATARAGVARISAARATLLAVATGEAVTISTATGSITLPALVTTMPDDVVWLPANSDGSNPRVTLGAGHGDIVRISGGVV</sequence>
<keyword evidence="10" id="KW-0520">NAD</keyword>
<dbReference type="InterPro" id="IPR019574">
    <property type="entry name" value="NADH_UbQ_OxRdtase_Gsu_4Fe4S-bd"/>
</dbReference>
<dbReference type="InterPro" id="IPR010228">
    <property type="entry name" value="NADH_UbQ_OxRdtase_Gsu"/>
</dbReference>
<dbReference type="InterPro" id="IPR006963">
    <property type="entry name" value="Mopterin_OxRdtase_4Fe-4S_dom"/>
</dbReference>
<dbReference type="GO" id="GO:0003954">
    <property type="term" value="F:NADH dehydrogenase activity"/>
    <property type="evidence" value="ECO:0007669"/>
    <property type="project" value="TreeGrafter"/>
</dbReference>
<dbReference type="PROSITE" id="PS00643">
    <property type="entry name" value="COMPLEX1_75K_3"/>
    <property type="match status" value="1"/>
</dbReference>
<evidence type="ECO:0000256" key="3">
    <source>
        <dbReference type="ARBA" id="ARBA00022485"/>
    </source>
</evidence>
<evidence type="ECO:0000256" key="7">
    <source>
        <dbReference type="ARBA" id="ARBA00022967"/>
    </source>
</evidence>
<dbReference type="Gene3D" id="3.40.228.10">
    <property type="entry name" value="Dimethylsulfoxide Reductase, domain 2"/>
    <property type="match status" value="1"/>
</dbReference>
<dbReference type="Pfam" id="PF04879">
    <property type="entry name" value="Molybdop_Fe4S4"/>
    <property type="match status" value="1"/>
</dbReference>
<keyword evidence="5" id="KW-0874">Quinone</keyword>
<dbReference type="GO" id="GO:0051539">
    <property type="term" value="F:4 iron, 4 sulfur cluster binding"/>
    <property type="evidence" value="ECO:0007669"/>
    <property type="project" value="UniProtKB-KW"/>
</dbReference>
<evidence type="ECO:0000256" key="1">
    <source>
        <dbReference type="ARBA" id="ARBA00001966"/>
    </source>
</evidence>
<dbReference type="PROSITE" id="PS51669">
    <property type="entry name" value="4FE4S_MOW_BIS_MGD"/>
    <property type="match status" value="1"/>
</dbReference>
<keyword evidence="3" id="KW-0004">4Fe-4S</keyword>
<dbReference type="Pfam" id="PF13510">
    <property type="entry name" value="Fer2_4"/>
    <property type="match status" value="1"/>
</dbReference>
<dbReference type="InterPro" id="IPR050123">
    <property type="entry name" value="Prok_molybdopt-oxidoreductase"/>
</dbReference>
<comment type="similarity">
    <text evidence="2">Belongs to the complex I 75 kDa subunit family.</text>
</comment>
<dbReference type="EMBL" id="CAFBPU010000001">
    <property type="protein sequence ID" value="CAB5017204.1"/>
    <property type="molecule type" value="Genomic_DNA"/>
</dbReference>
<dbReference type="GO" id="GO:0051537">
    <property type="term" value="F:2 iron, 2 sulfur cluster binding"/>
    <property type="evidence" value="ECO:0007669"/>
    <property type="project" value="UniProtKB-KW"/>
</dbReference>
<dbReference type="Pfam" id="PF22117">
    <property type="entry name" value="Fer4_Nqo3"/>
    <property type="match status" value="1"/>
</dbReference>
<keyword evidence="7" id="KW-1278">Translocase</keyword>
<reference evidence="15" key="1">
    <citation type="submission" date="2020-05" db="EMBL/GenBank/DDBJ databases">
        <authorList>
            <person name="Chiriac C."/>
            <person name="Salcher M."/>
            <person name="Ghai R."/>
            <person name="Kavagutti S V."/>
        </authorList>
    </citation>
    <scope>NUCLEOTIDE SEQUENCE</scope>
</reference>
<dbReference type="Pfam" id="PF00384">
    <property type="entry name" value="Molybdopterin"/>
    <property type="match status" value="1"/>
</dbReference>
<evidence type="ECO:0000259" key="12">
    <source>
        <dbReference type="PROSITE" id="PS51085"/>
    </source>
</evidence>
<dbReference type="GO" id="GO:0016020">
    <property type="term" value="C:membrane"/>
    <property type="evidence" value="ECO:0007669"/>
    <property type="project" value="InterPro"/>
</dbReference>
<dbReference type="SMART" id="SM00926">
    <property type="entry name" value="Molybdop_Fe4S4"/>
    <property type="match status" value="1"/>
</dbReference>
<dbReference type="SMART" id="SM00929">
    <property type="entry name" value="NADH-G_4Fe-4S_3"/>
    <property type="match status" value="1"/>
</dbReference>
<evidence type="ECO:0000256" key="8">
    <source>
        <dbReference type="ARBA" id="ARBA00023004"/>
    </source>
</evidence>
<keyword evidence="6" id="KW-0479">Metal-binding</keyword>
<dbReference type="GO" id="GO:0046872">
    <property type="term" value="F:metal ion binding"/>
    <property type="evidence" value="ECO:0007669"/>
    <property type="project" value="UniProtKB-KW"/>
</dbReference>